<comment type="caution">
    <text evidence="1">The sequence shown here is derived from an EMBL/GenBank/DDBJ whole genome shotgun (WGS) entry which is preliminary data.</text>
</comment>
<proteinExistence type="predicted"/>
<keyword evidence="2" id="KW-1185">Reference proteome</keyword>
<sequence>WLAAPGRRVSVSVKVRGQPVECGERSGDLHGLHAAQAILRSLAAGGLQRQMSLYPGRPLGARGPEKNLGRLVVLDLTRGLGACNVMCDNFFTSYWLVERLLAGGGGGHCQV</sequence>
<reference evidence="1 2" key="1">
    <citation type="submission" date="2021-06" db="EMBL/GenBank/DDBJ databases">
        <authorList>
            <person name="Palmer J.M."/>
        </authorList>
    </citation>
    <scope>NUCLEOTIDE SEQUENCE [LARGE SCALE GENOMIC DNA]</scope>
    <source>
        <strain evidence="1 2">GA_2019</strain>
        <tissue evidence="1">Muscle</tissue>
    </source>
</reference>
<dbReference type="EMBL" id="JAHRIO010003345">
    <property type="protein sequence ID" value="MEQ2159768.1"/>
    <property type="molecule type" value="Genomic_DNA"/>
</dbReference>
<evidence type="ECO:0000313" key="1">
    <source>
        <dbReference type="EMBL" id="MEQ2159768.1"/>
    </source>
</evidence>
<accession>A0ABV0ML01</accession>
<protein>
    <recommendedName>
        <fullName evidence="3">PiggyBac transposable element-derived protein domain-containing protein</fullName>
    </recommendedName>
</protein>
<name>A0ABV0ML01_9TELE</name>
<gene>
    <name evidence="1" type="ORF">GOODEAATRI_026679</name>
</gene>
<evidence type="ECO:0008006" key="3">
    <source>
        <dbReference type="Google" id="ProtNLM"/>
    </source>
</evidence>
<organism evidence="1 2">
    <name type="scientific">Goodea atripinnis</name>
    <dbReference type="NCBI Taxonomy" id="208336"/>
    <lineage>
        <taxon>Eukaryota</taxon>
        <taxon>Metazoa</taxon>
        <taxon>Chordata</taxon>
        <taxon>Craniata</taxon>
        <taxon>Vertebrata</taxon>
        <taxon>Euteleostomi</taxon>
        <taxon>Actinopterygii</taxon>
        <taxon>Neopterygii</taxon>
        <taxon>Teleostei</taxon>
        <taxon>Neoteleostei</taxon>
        <taxon>Acanthomorphata</taxon>
        <taxon>Ovalentaria</taxon>
        <taxon>Atherinomorphae</taxon>
        <taxon>Cyprinodontiformes</taxon>
        <taxon>Goodeidae</taxon>
        <taxon>Goodea</taxon>
    </lineage>
</organism>
<dbReference type="Proteomes" id="UP001476798">
    <property type="component" value="Unassembled WGS sequence"/>
</dbReference>
<evidence type="ECO:0000313" key="2">
    <source>
        <dbReference type="Proteomes" id="UP001476798"/>
    </source>
</evidence>
<feature type="non-terminal residue" evidence="1">
    <location>
        <position position="1"/>
    </location>
</feature>